<protein>
    <submittedName>
        <fullName evidence="1">DUF3575 domain-containing protein</fullName>
    </submittedName>
</protein>
<reference evidence="1 2" key="1">
    <citation type="submission" date="2023-08" db="EMBL/GenBank/DDBJ databases">
        <title>Mesonia sp. MT50, isolated from deep-sea sediment of the Mariana Trench.</title>
        <authorList>
            <person name="Fu H."/>
        </authorList>
    </citation>
    <scope>NUCLEOTIDE SEQUENCE [LARGE SCALE GENOMIC DNA]</scope>
    <source>
        <strain evidence="1 2">MT50</strain>
    </source>
</reference>
<gene>
    <name evidence="1" type="ORF">RBU60_12920</name>
</gene>
<evidence type="ECO:0000313" key="2">
    <source>
        <dbReference type="Proteomes" id="UP001230915"/>
    </source>
</evidence>
<keyword evidence="2" id="KW-1185">Reference proteome</keyword>
<dbReference type="Proteomes" id="UP001230915">
    <property type="component" value="Unassembled WGS sequence"/>
</dbReference>
<organism evidence="1 2">
    <name type="scientific">Mesonia profundi</name>
    <dbReference type="NCBI Taxonomy" id="3070998"/>
    <lineage>
        <taxon>Bacteria</taxon>
        <taxon>Pseudomonadati</taxon>
        <taxon>Bacteroidota</taxon>
        <taxon>Flavobacteriia</taxon>
        <taxon>Flavobacteriales</taxon>
        <taxon>Flavobacteriaceae</taxon>
        <taxon>Mesonia</taxon>
    </lineage>
</organism>
<evidence type="ECO:0000313" key="1">
    <source>
        <dbReference type="EMBL" id="MDQ7918473.1"/>
    </source>
</evidence>
<proteinExistence type="predicted"/>
<name>A0ABU1A438_9FLAO</name>
<sequence length="144" mass="16240">MMLLIGAFEVAYERSLNNDSSAGISVFIPFDREVFNDELNFYVSPYYRVYFSKKYAAGFFVEGFGMFSSMKIEEYYYAPNGAFSSYSEENYSDFALGLGVGGKWVTKRGIVFELVGGVGRNLFNTDATDISIVGKFGFNLGYRF</sequence>
<comment type="caution">
    <text evidence="1">The sequence shown here is derived from an EMBL/GenBank/DDBJ whole genome shotgun (WGS) entry which is preliminary data.</text>
</comment>
<accession>A0ABU1A438</accession>
<dbReference type="EMBL" id="JAVHUL010000046">
    <property type="protein sequence ID" value="MDQ7918473.1"/>
    <property type="molecule type" value="Genomic_DNA"/>
</dbReference>